<evidence type="ECO:0000313" key="2">
    <source>
        <dbReference type="EMBL" id="AKE58352.1"/>
    </source>
</evidence>
<gene>
    <name evidence="2" type="ORF">F384_03935</name>
</gene>
<reference evidence="2 3" key="1">
    <citation type="journal article" date="2013" name="Appl. Microbiol. Biotechnol.">
        <title>Glycerol assimilation and production of 1,3-propanediol by Citrobacter amalonaticus Y19.</title>
        <authorList>
            <person name="Ainala S.K."/>
            <person name="Ashok S."/>
            <person name="Ko Y."/>
            <person name="Park S."/>
        </authorList>
    </citation>
    <scope>NUCLEOTIDE SEQUENCE [LARGE SCALE GENOMIC DNA]</scope>
    <source>
        <strain evidence="2 3">Y19</strain>
    </source>
</reference>
<evidence type="ECO:0000313" key="3">
    <source>
        <dbReference type="Proteomes" id="UP000034085"/>
    </source>
</evidence>
<organism evidence="2 3">
    <name type="scientific">Citrobacter amalonaticus Y19</name>
    <dbReference type="NCBI Taxonomy" id="1261127"/>
    <lineage>
        <taxon>Bacteria</taxon>
        <taxon>Pseudomonadati</taxon>
        <taxon>Pseudomonadota</taxon>
        <taxon>Gammaproteobacteria</taxon>
        <taxon>Enterobacterales</taxon>
        <taxon>Enterobacteriaceae</taxon>
        <taxon>Citrobacter</taxon>
    </lineage>
</organism>
<dbReference type="CDD" id="cd05233">
    <property type="entry name" value="SDR_c"/>
    <property type="match status" value="1"/>
</dbReference>
<protein>
    <submittedName>
        <fullName evidence="2">Short-chain dehydrogenase</fullName>
    </submittedName>
</protein>
<dbReference type="RefSeq" id="WP_046477789.1">
    <property type="nucleotide sequence ID" value="NZ_CP011132.1"/>
</dbReference>
<dbReference type="Gene3D" id="3.40.50.720">
    <property type="entry name" value="NAD(P)-binding Rossmann-like Domain"/>
    <property type="match status" value="1"/>
</dbReference>
<dbReference type="AlphaFoldDB" id="A0A0F6TU74"/>
<name>A0A0F6TU74_CITAM</name>
<comment type="similarity">
    <text evidence="1">Belongs to the short-chain dehydrogenases/reductases (SDR) family.</text>
</comment>
<dbReference type="InterPro" id="IPR002347">
    <property type="entry name" value="SDR_fam"/>
</dbReference>
<dbReference type="InterPro" id="IPR050259">
    <property type="entry name" value="SDR"/>
</dbReference>
<dbReference type="InterPro" id="IPR036291">
    <property type="entry name" value="NAD(P)-bd_dom_sf"/>
</dbReference>
<dbReference type="HOGENOM" id="CLU_010194_1_2_6"/>
<dbReference type="OrthoDB" id="7301144at2"/>
<dbReference type="PRINTS" id="PR00081">
    <property type="entry name" value="GDHRDH"/>
</dbReference>
<evidence type="ECO:0000256" key="1">
    <source>
        <dbReference type="ARBA" id="ARBA00006484"/>
    </source>
</evidence>
<dbReference type="EMBL" id="CP011132">
    <property type="protein sequence ID" value="AKE58352.1"/>
    <property type="molecule type" value="Genomic_DNA"/>
</dbReference>
<proteinExistence type="inferred from homology"/>
<dbReference type="PATRIC" id="fig|1261127.3.peg.806"/>
<dbReference type="Proteomes" id="UP000034085">
    <property type="component" value="Chromosome"/>
</dbReference>
<dbReference type="KEGG" id="cama:F384_03935"/>
<dbReference type="PANTHER" id="PTHR42879:SF2">
    <property type="entry name" value="3-OXOACYL-[ACYL-CARRIER-PROTEIN] REDUCTASE FABG"/>
    <property type="match status" value="1"/>
</dbReference>
<dbReference type="SUPFAM" id="SSF51735">
    <property type="entry name" value="NAD(P)-binding Rossmann-fold domains"/>
    <property type="match status" value="1"/>
</dbReference>
<dbReference type="Pfam" id="PF00106">
    <property type="entry name" value="adh_short"/>
    <property type="match status" value="1"/>
</dbReference>
<dbReference type="PANTHER" id="PTHR42879">
    <property type="entry name" value="3-OXOACYL-(ACYL-CARRIER-PROTEIN) REDUCTASE"/>
    <property type="match status" value="1"/>
</dbReference>
<sequence>MLLKNKVAVIFGGSGAIGSAVARNMAREGARVCLVARRQEKLDRVAHEIRAAAGTVDTVLIDVLDEQSMMTQVAELASRSGGFDIVVNATGFMHDQGKEVAELTLDEFMQGIRPFLTAQFTIAKAVAPHMGEERTGVILSVVAPAGAMAIAGHSGHVVGCAGTEAFVKALAAELAPRNIRVIGIRSHAIVDAVKAGSYTGEIFAAKAQEMGLTTEEWLGGAAQSTMLKRLPTLADIAALMTFLASDSASVMTATIVNITAGATTG</sequence>
<accession>A0A0F6TU74</accession>